<dbReference type="PANTHER" id="PTHR47654:SF5">
    <property type="entry name" value="TRANSCRIPTION FACTOR DOMAIN-CONTAINING PROTEIN"/>
    <property type="match status" value="1"/>
</dbReference>
<reference evidence="4" key="1">
    <citation type="journal article" date="2020" name="Stud. Mycol.">
        <title>101 Dothideomycetes genomes: a test case for predicting lifestyles and emergence of pathogens.</title>
        <authorList>
            <person name="Haridas S."/>
            <person name="Albert R."/>
            <person name="Binder M."/>
            <person name="Bloem J."/>
            <person name="Labutti K."/>
            <person name="Salamov A."/>
            <person name="Andreopoulos B."/>
            <person name="Baker S."/>
            <person name="Barry K."/>
            <person name="Bills G."/>
            <person name="Bluhm B."/>
            <person name="Cannon C."/>
            <person name="Castanera R."/>
            <person name="Culley D."/>
            <person name="Daum C."/>
            <person name="Ezra D."/>
            <person name="Gonzalez J."/>
            <person name="Henrissat B."/>
            <person name="Kuo A."/>
            <person name="Liang C."/>
            <person name="Lipzen A."/>
            <person name="Lutzoni F."/>
            <person name="Magnuson J."/>
            <person name="Mondo S."/>
            <person name="Nolan M."/>
            <person name="Ohm R."/>
            <person name="Pangilinan J."/>
            <person name="Park H.-J."/>
            <person name="Ramirez L."/>
            <person name="Alfaro M."/>
            <person name="Sun H."/>
            <person name="Tritt A."/>
            <person name="Yoshinaga Y."/>
            <person name="Zwiers L.-H."/>
            <person name="Turgeon B."/>
            <person name="Goodwin S."/>
            <person name="Spatafora J."/>
            <person name="Crous P."/>
            <person name="Grigoriev I."/>
        </authorList>
    </citation>
    <scope>NUCLEOTIDE SEQUENCE</scope>
    <source>
        <strain evidence="4">CBS 110217</strain>
    </source>
</reference>
<dbReference type="GO" id="GO:0003677">
    <property type="term" value="F:DNA binding"/>
    <property type="evidence" value="ECO:0007669"/>
    <property type="project" value="InterPro"/>
</dbReference>
<dbReference type="OrthoDB" id="424974at2759"/>
<dbReference type="Pfam" id="PF04082">
    <property type="entry name" value="Fungal_trans"/>
    <property type="match status" value="1"/>
</dbReference>
<evidence type="ECO:0000256" key="2">
    <source>
        <dbReference type="SAM" id="MobiDB-lite"/>
    </source>
</evidence>
<sequence length="650" mass="73342">NQDMIALLRELRTKVSGGEQSKIDDLLAAVVDDVADAAATLQKSPDKRDEAGSASDQGKEQGEANVSAEVGSSADLDLLDEDLMHDEQTRATGFIGKASEIQWLRKLHSRGVSEDHVGPYGPPGQNVEAAAERLTALRRRQEIYPNSALMHTSKASFFLDDEVFEMDLEVDPFELPSFEDAERLMQAYMESCHNSFPFLAKKAFTHQLYHYYAALKRGKPYDPPQKWQAQLNLVFAIGAAYSHLTAAEWRGDERDHLIYHSRAWALSLKDPWWFSHPDLPQMQITGLLSFYYLSIGHINRSWILIGMALRFGYALGLHIRNEDRAAGAAKKEVLSRIWWGHYSLERLLAAITGRPSIGINRTCSVPLPLPLSSGDIEETIIESRFGGQITMSTSLQARNITTSTAETPNSPTRTMSDYSTIAPEPANSGSYLKNIIQLGEITQDALNLYTASTVGESWQGVQQIIDRLTEELEMWATSLPVGLNFFKRGGSGHRYEREQNTLEILYHGTMILTTRPCLCRLDRRITNQTVQSTEFNHRTALACVKSAKAVARLLPEDPDMNLVALYEAGPWWVMVHTIMQSLVILLLEISYEAVYFPQDRQDVLPSLKKLVRWLRAMRWSNGMARRAYTLVVNLLKVQVTTIKMVRWCRH</sequence>
<dbReference type="AlphaFoldDB" id="A0A9P4LRH1"/>
<feature type="compositionally biased region" description="Basic and acidic residues" evidence="2">
    <location>
        <begin position="44"/>
        <end position="62"/>
    </location>
</feature>
<accession>A0A9P4LRH1</accession>
<feature type="domain" description="Xylanolytic transcriptional activator regulatory" evidence="3">
    <location>
        <begin position="301"/>
        <end position="376"/>
    </location>
</feature>
<dbReference type="InterPro" id="IPR007219">
    <property type="entry name" value="XnlR_reg_dom"/>
</dbReference>
<dbReference type="PANTHER" id="PTHR47654">
    <property type="entry name" value="ZN(II)2CYS6 TRANSCRIPTION FACTOR (EUROFUNG)-RELATED"/>
    <property type="match status" value="1"/>
</dbReference>
<dbReference type="Proteomes" id="UP000799777">
    <property type="component" value="Unassembled WGS sequence"/>
</dbReference>
<dbReference type="GO" id="GO:0008270">
    <property type="term" value="F:zinc ion binding"/>
    <property type="evidence" value="ECO:0007669"/>
    <property type="project" value="InterPro"/>
</dbReference>
<dbReference type="CDD" id="cd12148">
    <property type="entry name" value="fungal_TF_MHR"/>
    <property type="match status" value="1"/>
</dbReference>
<dbReference type="SMART" id="SM00906">
    <property type="entry name" value="Fungal_trans"/>
    <property type="match status" value="1"/>
</dbReference>
<comment type="caution">
    <text evidence="4">The sequence shown here is derived from an EMBL/GenBank/DDBJ whole genome shotgun (WGS) entry which is preliminary data.</text>
</comment>
<dbReference type="GO" id="GO:0006351">
    <property type="term" value="P:DNA-templated transcription"/>
    <property type="evidence" value="ECO:0007669"/>
    <property type="project" value="InterPro"/>
</dbReference>
<keyword evidence="5" id="KW-1185">Reference proteome</keyword>
<name>A0A9P4LRH1_9PLEO</name>
<dbReference type="InterPro" id="IPR053230">
    <property type="entry name" value="Trans_reg_galc"/>
</dbReference>
<organism evidence="4 5">
    <name type="scientific">Setomelanomma holmii</name>
    <dbReference type="NCBI Taxonomy" id="210430"/>
    <lineage>
        <taxon>Eukaryota</taxon>
        <taxon>Fungi</taxon>
        <taxon>Dikarya</taxon>
        <taxon>Ascomycota</taxon>
        <taxon>Pezizomycotina</taxon>
        <taxon>Dothideomycetes</taxon>
        <taxon>Pleosporomycetidae</taxon>
        <taxon>Pleosporales</taxon>
        <taxon>Pleosporineae</taxon>
        <taxon>Phaeosphaeriaceae</taxon>
        <taxon>Setomelanomma</taxon>
    </lineage>
</organism>
<evidence type="ECO:0000259" key="3">
    <source>
        <dbReference type="SMART" id="SM00906"/>
    </source>
</evidence>
<feature type="region of interest" description="Disordered" evidence="2">
    <location>
        <begin position="40"/>
        <end position="70"/>
    </location>
</feature>
<keyword evidence="1" id="KW-0539">Nucleus</keyword>
<dbReference type="EMBL" id="ML978161">
    <property type="protein sequence ID" value="KAF2034350.1"/>
    <property type="molecule type" value="Genomic_DNA"/>
</dbReference>
<evidence type="ECO:0000313" key="4">
    <source>
        <dbReference type="EMBL" id="KAF2034350.1"/>
    </source>
</evidence>
<gene>
    <name evidence="4" type="ORF">EK21DRAFT_56709</name>
</gene>
<proteinExistence type="predicted"/>
<feature type="non-terminal residue" evidence="4">
    <location>
        <position position="1"/>
    </location>
</feature>
<evidence type="ECO:0000313" key="5">
    <source>
        <dbReference type="Proteomes" id="UP000799777"/>
    </source>
</evidence>
<evidence type="ECO:0000256" key="1">
    <source>
        <dbReference type="ARBA" id="ARBA00023242"/>
    </source>
</evidence>
<protein>
    <recommendedName>
        <fullName evidence="3">Xylanolytic transcriptional activator regulatory domain-containing protein</fullName>
    </recommendedName>
</protein>